<gene>
    <name evidence="2" type="ORF">C1704_15675</name>
</gene>
<keyword evidence="3" id="KW-1185">Reference proteome</keyword>
<evidence type="ECO:0000259" key="1">
    <source>
        <dbReference type="Pfam" id="PF13470"/>
    </source>
</evidence>
<dbReference type="Proteomes" id="UP000238605">
    <property type="component" value="Unassembled WGS sequence"/>
</dbReference>
<protein>
    <submittedName>
        <fullName evidence="2">Putative toxin-antitoxin system toxin component, PIN family</fullName>
    </submittedName>
</protein>
<dbReference type="InterPro" id="IPR002850">
    <property type="entry name" value="PIN_toxin-like"/>
</dbReference>
<proteinExistence type="predicted"/>
<dbReference type="Pfam" id="PF13470">
    <property type="entry name" value="PIN_3"/>
    <property type="match status" value="1"/>
</dbReference>
<dbReference type="SUPFAM" id="SSF88723">
    <property type="entry name" value="PIN domain-like"/>
    <property type="match status" value="1"/>
</dbReference>
<dbReference type="AlphaFoldDB" id="A0A2S5SRK8"/>
<dbReference type="InterPro" id="IPR029060">
    <property type="entry name" value="PIN-like_dom_sf"/>
</dbReference>
<dbReference type="PANTHER" id="PTHR34610">
    <property type="entry name" value="SSL7007 PROTEIN"/>
    <property type="match status" value="1"/>
</dbReference>
<evidence type="ECO:0000313" key="2">
    <source>
        <dbReference type="EMBL" id="PPE65375.1"/>
    </source>
</evidence>
<reference evidence="2 3" key="1">
    <citation type="submission" date="2018-02" db="EMBL/GenBank/DDBJ databases">
        <title>Reclassifiation of [Polyangium] brachysporum DSM 7029 as Guopingzhaonella breviflexa gen. nov., sp. nov., a member of the family Comamonadaceae.</title>
        <authorList>
            <person name="Tang B."/>
        </authorList>
    </citation>
    <scope>NUCLEOTIDE SEQUENCE [LARGE SCALE GENOMIC DNA]</scope>
    <source>
        <strain evidence="2 3">BCRC 80649</strain>
    </source>
</reference>
<dbReference type="NCBIfam" id="TIGR00305">
    <property type="entry name" value="putative toxin-antitoxin system toxin component, PIN family"/>
    <property type="match status" value="1"/>
</dbReference>
<evidence type="ECO:0000313" key="3">
    <source>
        <dbReference type="Proteomes" id="UP000238605"/>
    </source>
</evidence>
<comment type="caution">
    <text evidence="2">The sequence shown here is derived from an EMBL/GenBank/DDBJ whole genome shotgun (WGS) entry which is preliminary data.</text>
</comment>
<accession>A0A2S5SRK8</accession>
<dbReference type="OrthoDB" id="9802272at2"/>
<feature type="domain" description="PIN" evidence="1">
    <location>
        <begin position="11"/>
        <end position="119"/>
    </location>
</feature>
<organism evidence="2 3">
    <name type="scientific">Caldimonas caldifontis</name>
    <dbReference type="NCBI Taxonomy" id="1452508"/>
    <lineage>
        <taxon>Bacteria</taxon>
        <taxon>Pseudomonadati</taxon>
        <taxon>Pseudomonadota</taxon>
        <taxon>Betaproteobacteria</taxon>
        <taxon>Burkholderiales</taxon>
        <taxon>Sphaerotilaceae</taxon>
        <taxon>Caldimonas</taxon>
    </lineage>
</organism>
<dbReference type="RefSeq" id="WP_104303673.1">
    <property type="nucleotide sequence ID" value="NZ_PSNX01000015.1"/>
</dbReference>
<dbReference type="PANTHER" id="PTHR34610:SF3">
    <property type="entry name" value="SSL7007 PROTEIN"/>
    <property type="match status" value="1"/>
</dbReference>
<sequence>MPQRSFVPASRVVLDTNVVLDWLVFDDPSSRPWVHALKQGQLTWLATETMRMEWERVLTYKKVSSRTSSAGLLEAWQRHARICPLPPSCGLRCADPDDQVFIDLALAEQARWLLTKDKALLALKHRAWSLAGLRVVTPSGWAAGQRAEDAS</sequence>
<dbReference type="InterPro" id="IPR002716">
    <property type="entry name" value="PIN_dom"/>
</dbReference>
<name>A0A2S5SRK8_9BURK</name>
<dbReference type="EMBL" id="PSNX01000015">
    <property type="protein sequence ID" value="PPE65375.1"/>
    <property type="molecule type" value="Genomic_DNA"/>
</dbReference>